<keyword evidence="14" id="KW-0175">Coiled coil</keyword>
<dbReference type="FunFam" id="3.40.50.300:FF:000276">
    <property type="entry name" value="Ras-related GTP-binding protein A"/>
    <property type="match status" value="1"/>
</dbReference>
<dbReference type="GO" id="GO:1990131">
    <property type="term" value="C:Gtr1-Gtr2 GTPase complex"/>
    <property type="evidence" value="ECO:0007669"/>
    <property type="project" value="TreeGrafter"/>
</dbReference>
<keyword evidence="11" id="KW-0472">Membrane</keyword>
<dbReference type="GO" id="GO:0003924">
    <property type="term" value="F:GTPase activity"/>
    <property type="evidence" value="ECO:0007669"/>
    <property type="project" value="TreeGrafter"/>
</dbReference>
<dbReference type="FunFam" id="3.30.450.190:FF:000002">
    <property type="entry name" value="Ras-related GTP-binding protein A"/>
    <property type="match status" value="1"/>
</dbReference>
<sequence>EREEAEREREKRLSDSLRNASAAVGRWERAEEERLRQEQAAEAMQNDLQLIRKTRLQRGKQVPLDENPRRYQGDEARQRRADYTTWQMAAVTHASGLQFGADASSLPSRAGSSATVSSWRVEDSEPVDAAEKLLYGIYGPETSVNDLHKVNTSDESDEFDEPKKSSTRVTGRMKAQKAETKLQCAHCGKYRAITGPIEPVGFQCFTCYKRTCKMCGRLWEDVHTGRKCKELDSLPEVAPSPKRCSMSLFDVRSIAWTCAGCSLRNELRFHWCSTAAPKGGEADCAKLEKLHQASSEFPSCLTSLECGQCGCPAASCVSPRGVFGASSSSNKGELRLEPRHRLACLQRRARVQLEQLRKLTHQLSSVEAAVAATELAEQSAGREAEKSAETASSSRAASSRRGSSWSQRLFGSLAGLARHNRRHSSLSATTTDSSSRDVDAFERWRSGVRAQLATEAEAARQRRAAETPEQRRERAQHRRDRRLRRRLKEAEAEVEERRRREAETASANSPLLPRRFLLDRGNSALAESPWSCGQLQADLPAEASRRVRRANNFDAAHGLAMWSGGGVGGGGGGSGGLSGVFAPVVSICYGNFGRGVRKVNEVTSTMSANLCSICGHQPAEFVCEEAYINCREKLFCDDCELNWHGQAGRRGHCVRVHLPDRNQLLWNCPHCTFTNDEVLSDSSEQQQLRCAVCQADCAADVSIRGVWLTSQRATEVLIGEAKLAAELQSIVRDQEARIAELTQRLEAAQRRLSSAAPARPNLLLHRSQSETAAAAAQPPLLSNRGGLRRSSAPTGASQRRCSGSAATGKADRSALVYEQLVDTDSPPQLCSRCNSRPAVLACAECRGQLLCDTCDTDWHQQTEERRLHRRSVHLAGAAIVSWTCRHCPFSENQHVLTNSDSQYLACLVCETESAEFFRVDGIVCSDRVAEQIRQDSGRIAELTDQLGQLKLQLEAKEADLQGSAVRSSAKLHNLQALLKESEEERRELHTQLQKREQQIQELQTRLKEEQEQRLCTERRFEKEATERQRLELAMLEEQRLEREKREELERQARIEDDKRRQREAEELRQRKRREEREEAERLRKEREEAERLRKEREEAQRLWEREEAERLRKEREEAQRLWEREEAERLRKDTEEAQRLWEREEAERLRKETEEAQRLWEREEAERQRRNQSLRNASAAVGRWERAEEERLRQEQAAEAMQNDLQLIRKTRLQRAAMKKKVLLMGKSGSGKTSMRSIIFANFIARDTRRLGATIDVEHSHVRFLGNLVLNLWDCGGQEAFMENYFASQRENIFRSVEVMIYVFDVESREFEKDLHYYQTCLEAIMQNSPQAQIFCLIHKMDLVPEEQREQLYSQRSEELRTLSKPLQCRCYATSIWDETLYKAWSSIVYALIPNVRLLEENLRQFGDIIDADEVLLFERATFLVISHCQQKQHRDPHRFEKISNIIKQFKLSCSKVAAAFQSMHVQNRAFGAFIDQFTANTYVMVVVSDTHVCPALTMLNIRNARKHFERLERPRTGRPHWAARCRRLCL</sequence>
<evidence type="ECO:0000256" key="12">
    <source>
        <dbReference type="ARBA" id="ARBA00023228"/>
    </source>
</evidence>
<feature type="compositionally biased region" description="Low complexity" evidence="15">
    <location>
        <begin position="389"/>
        <end position="401"/>
    </location>
</feature>
<keyword evidence="12" id="KW-0458">Lysosome</keyword>
<evidence type="ECO:0000256" key="3">
    <source>
        <dbReference type="ARBA" id="ARBA00004496"/>
    </source>
</evidence>
<dbReference type="CDD" id="cd19757">
    <property type="entry name" value="Bbox1"/>
    <property type="match status" value="1"/>
</dbReference>
<dbReference type="Pfam" id="PF04670">
    <property type="entry name" value="Gtr1_RagA"/>
    <property type="match status" value="1"/>
</dbReference>
<dbReference type="PANTHER" id="PTHR11259">
    <property type="entry name" value="RAS-RELATED GTP BINDING RAG/GTR YEAST"/>
    <property type="match status" value="1"/>
</dbReference>
<keyword evidence="5" id="KW-0963">Cytoplasm</keyword>
<proteinExistence type="inferred from homology"/>
<dbReference type="Gene3D" id="3.30.450.190">
    <property type="match status" value="1"/>
</dbReference>
<evidence type="ECO:0000256" key="8">
    <source>
        <dbReference type="ARBA" id="ARBA00022801"/>
    </source>
</evidence>
<keyword evidence="9" id="KW-0832">Ubl conjugation</keyword>
<dbReference type="InterPro" id="IPR027417">
    <property type="entry name" value="P-loop_NTPase"/>
</dbReference>
<dbReference type="GO" id="GO:0005764">
    <property type="term" value="C:lysosome"/>
    <property type="evidence" value="ECO:0007669"/>
    <property type="project" value="UniProtKB-SubCell"/>
</dbReference>
<feature type="coiled-coil region" evidence="14">
    <location>
        <begin position="939"/>
        <end position="1204"/>
    </location>
</feature>
<feature type="compositionally biased region" description="Basic and acidic residues" evidence="15">
    <location>
        <begin position="66"/>
        <end position="78"/>
    </location>
</feature>
<reference evidence="17" key="1">
    <citation type="submission" date="2016-11" db="UniProtKB">
        <authorList>
            <consortium name="WormBaseParasite"/>
        </authorList>
    </citation>
    <scope>IDENTIFICATION</scope>
</reference>
<dbReference type="PANTHER" id="PTHR11259:SF1">
    <property type="entry name" value="RAS-RELATED GTP-BINDING PROTEIN"/>
    <property type="match status" value="1"/>
</dbReference>
<feature type="region of interest" description="Disordered" evidence="15">
    <location>
        <begin position="377"/>
        <end position="401"/>
    </location>
</feature>
<feature type="compositionally biased region" description="Polar residues" evidence="15">
    <location>
        <begin position="791"/>
        <end position="805"/>
    </location>
</feature>
<dbReference type="GO" id="GO:0010507">
    <property type="term" value="P:negative regulation of autophagy"/>
    <property type="evidence" value="ECO:0007669"/>
    <property type="project" value="TreeGrafter"/>
</dbReference>
<dbReference type="Gene3D" id="3.40.50.300">
    <property type="entry name" value="P-loop containing nucleotide triphosphate hydrolases"/>
    <property type="match status" value="1"/>
</dbReference>
<dbReference type="GO" id="GO:1904263">
    <property type="term" value="P:positive regulation of TORC1 signaling"/>
    <property type="evidence" value="ECO:0007669"/>
    <property type="project" value="TreeGrafter"/>
</dbReference>
<dbReference type="GO" id="GO:0012505">
    <property type="term" value="C:endomembrane system"/>
    <property type="evidence" value="ECO:0007669"/>
    <property type="project" value="UniProtKB-SubCell"/>
</dbReference>
<feature type="region of interest" description="Disordered" evidence="15">
    <location>
        <begin position="58"/>
        <end position="78"/>
    </location>
</feature>
<dbReference type="GO" id="GO:0009267">
    <property type="term" value="P:cellular response to starvation"/>
    <property type="evidence" value="ECO:0007669"/>
    <property type="project" value="TreeGrafter"/>
</dbReference>
<dbReference type="SUPFAM" id="SSF52540">
    <property type="entry name" value="P-loop containing nucleoside triphosphate hydrolases"/>
    <property type="match status" value="1"/>
</dbReference>
<evidence type="ECO:0000256" key="9">
    <source>
        <dbReference type="ARBA" id="ARBA00022843"/>
    </source>
</evidence>
<dbReference type="GO" id="GO:0005525">
    <property type="term" value="F:GTP binding"/>
    <property type="evidence" value="ECO:0007669"/>
    <property type="project" value="UniProtKB-KW"/>
</dbReference>
<protein>
    <submittedName>
        <fullName evidence="17">IBR domain-containing protein</fullName>
    </submittedName>
</protein>
<dbReference type="WBParaSite" id="maker-uti_cns_0015538-snap-gene-0.3-mRNA-1">
    <property type="protein sequence ID" value="maker-uti_cns_0015538-snap-gene-0.3-mRNA-1"/>
    <property type="gene ID" value="maker-uti_cns_0015538-snap-gene-0.3"/>
</dbReference>
<evidence type="ECO:0000256" key="5">
    <source>
        <dbReference type="ARBA" id="ARBA00022490"/>
    </source>
</evidence>
<comment type="subcellular location">
    <subcellularLocation>
        <location evidence="3">Cytoplasm</location>
    </subcellularLocation>
    <subcellularLocation>
        <location evidence="1">Endomembrane system</location>
    </subcellularLocation>
    <subcellularLocation>
        <location evidence="2">Lysosome</location>
    </subcellularLocation>
</comment>
<feature type="region of interest" description="Disordered" evidence="15">
    <location>
        <begin position="773"/>
        <end position="807"/>
    </location>
</feature>
<keyword evidence="8" id="KW-0378">Hydrolase</keyword>
<evidence type="ECO:0000256" key="2">
    <source>
        <dbReference type="ARBA" id="ARBA00004371"/>
    </source>
</evidence>
<evidence type="ECO:0000256" key="14">
    <source>
        <dbReference type="SAM" id="Coils"/>
    </source>
</evidence>
<feature type="compositionally biased region" description="Basic residues" evidence="15">
    <location>
        <begin position="474"/>
        <end position="487"/>
    </location>
</feature>
<feature type="coiled-coil region" evidence="14">
    <location>
        <begin position="724"/>
        <end position="751"/>
    </location>
</feature>
<evidence type="ECO:0000256" key="13">
    <source>
        <dbReference type="ARBA" id="ARBA00049117"/>
    </source>
</evidence>
<evidence type="ECO:0000313" key="16">
    <source>
        <dbReference type="Proteomes" id="UP000095280"/>
    </source>
</evidence>
<feature type="region of interest" description="Disordered" evidence="15">
    <location>
        <begin position="452"/>
        <end position="506"/>
    </location>
</feature>
<evidence type="ECO:0000256" key="4">
    <source>
        <dbReference type="ARBA" id="ARBA00007756"/>
    </source>
</evidence>
<evidence type="ECO:0000256" key="6">
    <source>
        <dbReference type="ARBA" id="ARBA00022499"/>
    </source>
</evidence>
<feature type="compositionally biased region" description="Basic and acidic residues" evidence="15">
    <location>
        <begin position="1"/>
        <end position="15"/>
    </location>
</feature>
<keyword evidence="7" id="KW-0547">Nucleotide-binding</keyword>
<organism evidence="16 17">
    <name type="scientific">Macrostomum lignano</name>
    <dbReference type="NCBI Taxonomy" id="282301"/>
    <lineage>
        <taxon>Eukaryota</taxon>
        <taxon>Metazoa</taxon>
        <taxon>Spiralia</taxon>
        <taxon>Lophotrochozoa</taxon>
        <taxon>Platyhelminthes</taxon>
        <taxon>Rhabditophora</taxon>
        <taxon>Macrostomorpha</taxon>
        <taxon>Macrostomida</taxon>
        <taxon>Macrostomidae</taxon>
        <taxon>Macrostomum</taxon>
    </lineage>
</organism>
<keyword evidence="6" id="KW-1017">Isopeptide bond</keyword>
<evidence type="ECO:0000256" key="1">
    <source>
        <dbReference type="ARBA" id="ARBA00004308"/>
    </source>
</evidence>
<evidence type="ECO:0000256" key="10">
    <source>
        <dbReference type="ARBA" id="ARBA00023134"/>
    </source>
</evidence>
<evidence type="ECO:0000256" key="11">
    <source>
        <dbReference type="ARBA" id="ARBA00023136"/>
    </source>
</evidence>
<dbReference type="InterPro" id="IPR006762">
    <property type="entry name" value="Gtr1_RagA"/>
</dbReference>
<evidence type="ECO:0000256" key="7">
    <source>
        <dbReference type="ARBA" id="ARBA00022741"/>
    </source>
</evidence>
<name>A0A1I8IRK7_9PLAT</name>
<dbReference type="GO" id="GO:0005634">
    <property type="term" value="C:nucleus"/>
    <property type="evidence" value="ECO:0007669"/>
    <property type="project" value="TreeGrafter"/>
</dbReference>
<feature type="compositionally biased region" description="Basic and acidic residues" evidence="15">
    <location>
        <begin position="488"/>
        <end position="503"/>
    </location>
</feature>
<comment type="catalytic activity">
    <reaction evidence="13">
        <text>GTP + H2O = GDP + phosphate + H(+)</text>
        <dbReference type="Rhea" id="RHEA:19669"/>
        <dbReference type="ChEBI" id="CHEBI:15377"/>
        <dbReference type="ChEBI" id="CHEBI:15378"/>
        <dbReference type="ChEBI" id="CHEBI:37565"/>
        <dbReference type="ChEBI" id="CHEBI:43474"/>
        <dbReference type="ChEBI" id="CHEBI:58189"/>
    </reaction>
    <physiologicalReaction direction="left-to-right" evidence="13">
        <dbReference type="Rhea" id="RHEA:19670"/>
    </physiologicalReaction>
</comment>
<evidence type="ECO:0000313" key="17">
    <source>
        <dbReference type="WBParaSite" id="maker-uti_cns_0015538-snap-gene-0.3-mRNA-1"/>
    </source>
</evidence>
<feature type="region of interest" description="Disordered" evidence="15">
    <location>
        <begin position="1"/>
        <end position="30"/>
    </location>
</feature>
<dbReference type="CDD" id="cd11384">
    <property type="entry name" value="RagA_like"/>
    <property type="match status" value="1"/>
</dbReference>
<comment type="similarity">
    <text evidence="4">Belongs to the GTR/RAG GTP-binding protein family.</text>
</comment>
<keyword evidence="10" id="KW-0342">GTP-binding</keyword>
<dbReference type="Proteomes" id="UP000095280">
    <property type="component" value="Unplaced"/>
</dbReference>
<evidence type="ECO:0000256" key="15">
    <source>
        <dbReference type="SAM" id="MobiDB-lite"/>
    </source>
</evidence>
<dbReference type="InterPro" id="IPR039397">
    <property type="entry name" value="RagA/B"/>
</dbReference>
<accession>A0A1I8IRK7</accession>
<feature type="compositionally biased region" description="Basic and acidic residues" evidence="15">
    <location>
        <begin position="457"/>
        <end position="473"/>
    </location>
</feature>
<keyword evidence="16" id="KW-1185">Reference proteome</keyword>